<name>A0ABT3ZPJ2_9BURK</name>
<feature type="transmembrane region" description="Helical" evidence="1">
    <location>
        <begin position="42"/>
        <end position="63"/>
    </location>
</feature>
<evidence type="ECO:0000313" key="2">
    <source>
        <dbReference type="EMBL" id="MCY0387860.1"/>
    </source>
</evidence>
<keyword evidence="1" id="KW-1133">Transmembrane helix</keyword>
<keyword evidence="3" id="KW-1185">Reference proteome</keyword>
<proteinExistence type="predicted"/>
<sequence length="210" mass="22827">MNDLIRASQSDVSTRHFFRTTQYRSRTARPTRSRKRQRGFDLIQLALVVALIGMLMSGALVGVPRLIDSIKTGQQADDIRVFATQVQGNAAMYPEPEITAAVLHGFDVYPLGQGNVSGTAITYAGRLNSDVIVTKVEKQRSLTVTLSVPTSASCQKLVREVGPLARAIKIAGKSVERGTNSRFDNTTISTNCQAAEGEDAGREIIFTIDI</sequence>
<evidence type="ECO:0000256" key="1">
    <source>
        <dbReference type="SAM" id="Phobius"/>
    </source>
</evidence>
<keyword evidence="1" id="KW-0472">Membrane</keyword>
<keyword evidence="1" id="KW-0812">Transmembrane</keyword>
<reference evidence="2" key="1">
    <citation type="submission" date="2022-11" db="EMBL/GenBank/DDBJ databases">
        <title>Robbsia betulipollinis sp. nov., isolated from pollen of birch (Betula pendula).</title>
        <authorList>
            <person name="Shi H."/>
            <person name="Ambika Manirajan B."/>
            <person name="Ratering S."/>
            <person name="Geissler-Plaum R."/>
            <person name="Schnell S."/>
        </authorList>
    </citation>
    <scope>NUCLEOTIDE SEQUENCE</scope>
    <source>
        <strain evidence="2">Bb-Pol-6</strain>
    </source>
</reference>
<gene>
    <name evidence="2" type="ORF">OVY01_11560</name>
</gene>
<dbReference type="EMBL" id="JAPMXC010000001">
    <property type="protein sequence ID" value="MCY0387860.1"/>
    <property type="molecule type" value="Genomic_DNA"/>
</dbReference>
<protein>
    <recommendedName>
        <fullName evidence="4">Type 4 secretion system PilS N-terminal domain-containing protein</fullName>
    </recommendedName>
</protein>
<evidence type="ECO:0000313" key="3">
    <source>
        <dbReference type="Proteomes" id="UP001082899"/>
    </source>
</evidence>
<comment type="caution">
    <text evidence="2">The sequence shown here is derived from an EMBL/GenBank/DDBJ whole genome shotgun (WGS) entry which is preliminary data.</text>
</comment>
<dbReference type="RefSeq" id="WP_267847570.1">
    <property type="nucleotide sequence ID" value="NZ_JAPMXC010000001.1"/>
</dbReference>
<accession>A0ABT3ZPJ2</accession>
<dbReference type="Proteomes" id="UP001082899">
    <property type="component" value="Unassembled WGS sequence"/>
</dbReference>
<evidence type="ECO:0008006" key="4">
    <source>
        <dbReference type="Google" id="ProtNLM"/>
    </source>
</evidence>
<organism evidence="2 3">
    <name type="scientific">Robbsia betulipollinis</name>
    <dbReference type="NCBI Taxonomy" id="2981849"/>
    <lineage>
        <taxon>Bacteria</taxon>
        <taxon>Pseudomonadati</taxon>
        <taxon>Pseudomonadota</taxon>
        <taxon>Betaproteobacteria</taxon>
        <taxon>Burkholderiales</taxon>
        <taxon>Burkholderiaceae</taxon>
        <taxon>Robbsia</taxon>
    </lineage>
</organism>